<name>B1Y754_LEPCP</name>
<evidence type="ECO:0000313" key="1">
    <source>
        <dbReference type="EMBL" id="ACB33681.1"/>
    </source>
</evidence>
<organism evidence="1 2">
    <name type="scientific">Leptothrix cholodnii (strain ATCC 51168 / LMG 8142 / SP-6)</name>
    <name type="common">Leptothrix discophora (strain SP-6)</name>
    <dbReference type="NCBI Taxonomy" id="395495"/>
    <lineage>
        <taxon>Bacteria</taxon>
        <taxon>Pseudomonadati</taxon>
        <taxon>Pseudomonadota</taxon>
        <taxon>Betaproteobacteria</taxon>
        <taxon>Burkholderiales</taxon>
        <taxon>Sphaerotilaceae</taxon>
        <taxon>Leptothrix</taxon>
    </lineage>
</organism>
<dbReference type="AlphaFoldDB" id="B1Y754"/>
<dbReference type="SUPFAM" id="SSF159203">
    <property type="entry name" value="NifT/FixU-like"/>
    <property type="match status" value="1"/>
</dbReference>
<dbReference type="GO" id="GO:0009399">
    <property type="term" value="P:nitrogen fixation"/>
    <property type="evidence" value="ECO:0007669"/>
    <property type="project" value="InterPro"/>
</dbReference>
<reference evidence="1 2" key="1">
    <citation type="submission" date="2008-03" db="EMBL/GenBank/DDBJ databases">
        <title>Complete sequence of Leptothrix cholodnii SP-6.</title>
        <authorList>
            <consortium name="US DOE Joint Genome Institute"/>
            <person name="Copeland A."/>
            <person name="Lucas S."/>
            <person name="Lapidus A."/>
            <person name="Glavina del Rio T."/>
            <person name="Dalin E."/>
            <person name="Tice H."/>
            <person name="Bruce D."/>
            <person name="Goodwin L."/>
            <person name="Pitluck S."/>
            <person name="Chertkov O."/>
            <person name="Brettin T."/>
            <person name="Detter J.C."/>
            <person name="Han C."/>
            <person name="Kuske C.R."/>
            <person name="Schmutz J."/>
            <person name="Larimer F."/>
            <person name="Land M."/>
            <person name="Hauser L."/>
            <person name="Kyrpides N."/>
            <person name="Lykidis A."/>
            <person name="Emerson D."/>
            <person name="Richardson P."/>
        </authorList>
    </citation>
    <scope>NUCLEOTIDE SEQUENCE [LARGE SCALE GENOMIC DNA]</scope>
    <source>
        <strain evidence="2">ATCC 51168 / LMG 8142 / SP-6</strain>
    </source>
</reference>
<dbReference type="RefSeq" id="WP_012346443.1">
    <property type="nucleotide sequence ID" value="NC_010524.1"/>
</dbReference>
<dbReference type="STRING" id="395495.Lcho_1413"/>
<dbReference type="eggNOG" id="COG5554">
    <property type="taxonomic scope" value="Bacteria"/>
</dbReference>
<gene>
    <name evidence="1" type="ordered locus">Lcho_1413</name>
</gene>
<dbReference type="Gene3D" id="2.40.50.240">
    <property type="entry name" value="NifT/FixU-like"/>
    <property type="match status" value="1"/>
</dbReference>
<dbReference type="Proteomes" id="UP000001693">
    <property type="component" value="Chromosome"/>
</dbReference>
<evidence type="ECO:0000313" key="2">
    <source>
        <dbReference type="Proteomes" id="UP000001693"/>
    </source>
</evidence>
<dbReference type="EMBL" id="CP001013">
    <property type="protein sequence ID" value="ACB33681.1"/>
    <property type="molecule type" value="Genomic_DNA"/>
</dbReference>
<dbReference type="KEGG" id="lch:Lcho_1413"/>
<dbReference type="HOGENOM" id="CLU_195869_1_0_4"/>
<dbReference type="InterPro" id="IPR009727">
    <property type="entry name" value="NifT"/>
</dbReference>
<dbReference type="OrthoDB" id="196613at2"/>
<dbReference type="NCBIfam" id="TIGR02934">
    <property type="entry name" value="nifT_nitrog"/>
    <property type="match status" value="1"/>
</dbReference>
<keyword evidence="2" id="KW-1185">Reference proteome</keyword>
<protein>
    <submittedName>
        <fullName evidence="1">Nitrogen fixation protein FixT</fullName>
    </submittedName>
</protein>
<sequence length="72" mass="7733">MKVMIRRSSAGVLSAYVPKKDLEEPIVSQEKTDLFGGTVTLANGWVLALPEMAAGTNLPITVEARRLCGDTD</sequence>
<dbReference type="InterPro" id="IPR024044">
    <property type="entry name" value="NifT/FixU_barrel-like_dom_sf"/>
</dbReference>
<dbReference type="Pfam" id="PF06988">
    <property type="entry name" value="NifT"/>
    <property type="match status" value="1"/>
</dbReference>
<accession>B1Y754</accession>
<proteinExistence type="predicted"/>